<keyword evidence="9" id="KW-1133">Transmembrane helix</keyword>
<evidence type="ECO:0000256" key="2">
    <source>
        <dbReference type="ARBA" id="ARBA00009717"/>
    </source>
</evidence>
<keyword evidence="9" id="KW-0812">Transmembrane</keyword>
<organism evidence="10 11">
    <name type="scientific">Conyzicola nivalis</name>
    <dbReference type="NCBI Taxonomy" id="1477021"/>
    <lineage>
        <taxon>Bacteria</taxon>
        <taxon>Bacillati</taxon>
        <taxon>Actinomycetota</taxon>
        <taxon>Actinomycetes</taxon>
        <taxon>Micrococcales</taxon>
        <taxon>Microbacteriaceae</taxon>
        <taxon>Conyzicola</taxon>
    </lineage>
</organism>
<comment type="similarity">
    <text evidence="2">Belongs to the bacterial phospholipase C family.</text>
</comment>
<evidence type="ECO:0000256" key="9">
    <source>
        <dbReference type="SAM" id="Phobius"/>
    </source>
</evidence>
<evidence type="ECO:0000313" key="10">
    <source>
        <dbReference type="EMBL" id="MET4582017.1"/>
    </source>
</evidence>
<comment type="catalytic activity">
    <reaction evidence="7">
        <text>a 1,2-diacyl-sn-glycero-3-phosphocholine + H2O = phosphocholine + a 1,2-diacyl-sn-glycerol + H(+)</text>
        <dbReference type="Rhea" id="RHEA:10604"/>
        <dbReference type="ChEBI" id="CHEBI:15377"/>
        <dbReference type="ChEBI" id="CHEBI:15378"/>
        <dbReference type="ChEBI" id="CHEBI:17815"/>
        <dbReference type="ChEBI" id="CHEBI:57643"/>
        <dbReference type="ChEBI" id="CHEBI:295975"/>
        <dbReference type="EC" id="3.1.4.3"/>
    </reaction>
    <physiologicalReaction direction="left-to-right" evidence="7">
        <dbReference type="Rhea" id="RHEA:10605"/>
    </physiologicalReaction>
</comment>
<keyword evidence="5 10" id="KW-0378">Hydrolase</keyword>
<keyword evidence="6" id="KW-0843">Virulence</keyword>
<keyword evidence="11" id="KW-1185">Reference proteome</keyword>
<dbReference type="InterPro" id="IPR007312">
    <property type="entry name" value="Phosphoesterase"/>
</dbReference>
<evidence type="ECO:0000256" key="8">
    <source>
        <dbReference type="SAM" id="MobiDB-lite"/>
    </source>
</evidence>
<sequence>MNTDDEARRDGESGRDAGASRRTFLRAAGFGAAGIAATAAAAFAVSQAAPAPAPAPAGTVPPRAAGPGFDHLVVVMFENRSFDNIFGYLYADGDLPPGARFEGLRAEHGNALDSGATVAVHPYTGSTDTIFSSPQPDPGEEYQHVNTQLFGTVDPESNRGKKAAEMVAPFNAPKDASDPTMAGFLQDYVDNFLGDHEGRQPKPEEYDVIMGAFEPTMLPVFSTLAKNFAVFDAWHCAVPSQTFCNRSFFHASTSHGYVTNSGHGGYGKWFDAKNDAPTIFNRLSEAGIDWAVYYDERQVVSMTGFIHAPSLEQYFGTNFRTMRQFHDDVAAGTLPAYSFVEPRMIYDHNDMHPPVGVMTETDVDGTVIAGGAVSDVRAGEALLSSVYTSIRESASPTGSNAMNTMLVVTFDEHGGTYDHVPPPAATPPEDRAKTEMGFRFDRLGVRVPAIAISAYTAKGQIVNDPMHHGSVIATLAERFDLEPLTARDAGAPTLANAMTLTTPRDPSLWPQTVAQYVPANPEGGSHVPDGQDDRPLSPPGVGLVGMLIAKYGQAGDTVPGSYKEAYELLMKRGTGIFGSAR</sequence>
<name>A0ABV2QLT1_9MICO</name>
<dbReference type="EC" id="3.1.4.3" evidence="3"/>
<gene>
    <name evidence="10" type="ORF">ABIE21_001507</name>
</gene>
<feature type="transmembrane region" description="Helical" evidence="9">
    <location>
        <begin position="24"/>
        <end position="45"/>
    </location>
</feature>
<evidence type="ECO:0000256" key="3">
    <source>
        <dbReference type="ARBA" id="ARBA00012018"/>
    </source>
</evidence>
<dbReference type="PANTHER" id="PTHR31956">
    <property type="entry name" value="NON-SPECIFIC PHOSPHOLIPASE C4-RELATED"/>
    <property type="match status" value="1"/>
</dbReference>
<dbReference type="PROSITE" id="PS51318">
    <property type="entry name" value="TAT"/>
    <property type="match status" value="1"/>
</dbReference>
<feature type="region of interest" description="Disordered" evidence="8">
    <location>
        <begin position="518"/>
        <end position="538"/>
    </location>
</feature>
<dbReference type="GO" id="GO:0034480">
    <property type="term" value="F:phosphatidylcholine phospholipase C activity"/>
    <property type="evidence" value="ECO:0007669"/>
    <property type="project" value="UniProtKB-EC"/>
</dbReference>
<dbReference type="PANTHER" id="PTHR31956:SF1">
    <property type="entry name" value="NON-SPECIFIC PHOSPHOLIPASE C1"/>
    <property type="match status" value="1"/>
</dbReference>
<comment type="caution">
    <text evidence="10">The sequence shown here is derived from an EMBL/GenBank/DDBJ whole genome shotgun (WGS) entry which is preliminary data.</text>
</comment>
<keyword evidence="4" id="KW-0964">Secreted</keyword>
<dbReference type="InterPro" id="IPR006311">
    <property type="entry name" value="TAT_signal"/>
</dbReference>
<protein>
    <recommendedName>
        <fullName evidence="3">phospholipase C</fullName>
        <ecNumber evidence="3">3.1.4.3</ecNumber>
    </recommendedName>
</protein>
<dbReference type="RefSeq" id="WP_354024172.1">
    <property type="nucleotide sequence ID" value="NZ_JBEPSJ010000001.1"/>
</dbReference>
<evidence type="ECO:0000256" key="6">
    <source>
        <dbReference type="ARBA" id="ARBA00023026"/>
    </source>
</evidence>
<dbReference type="Proteomes" id="UP001549257">
    <property type="component" value="Unassembled WGS sequence"/>
</dbReference>
<evidence type="ECO:0000313" key="11">
    <source>
        <dbReference type="Proteomes" id="UP001549257"/>
    </source>
</evidence>
<proteinExistence type="inferred from homology"/>
<evidence type="ECO:0000256" key="7">
    <source>
        <dbReference type="ARBA" id="ARBA00048421"/>
    </source>
</evidence>
<reference evidence="10 11" key="1">
    <citation type="submission" date="2024-06" db="EMBL/GenBank/DDBJ databases">
        <title>Sorghum-associated microbial communities from plants grown in Nebraska, USA.</title>
        <authorList>
            <person name="Schachtman D."/>
        </authorList>
    </citation>
    <scope>NUCLEOTIDE SEQUENCE [LARGE SCALE GENOMIC DNA]</scope>
    <source>
        <strain evidence="10 11">2857</strain>
    </source>
</reference>
<evidence type="ECO:0000256" key="5">
    <source>
        <dbReference type="ARBA" id="ARBA00022801"/>
    </source>
</evidence>
<accession>A0ABV2QLT1</accession>
<dbReference type="InterPro" id="IPR017850">
    <property type="entry name" value="Alkaline_phosphatase_core_sf"/>
</dbReference>
<comment type="subcellular location">
    <subcellularLocation>
        <location evidence="1">Secreted</location>
        <location evidence="1">Cell wall</location>
    </subcellularLocation>
</comment>
<evidence type="ECO:0000256" key="4">
    <source>
        <dbReference type="ARBA" id="ARBA00022512"/>
    </source>
</evidence>
<evidence type="ECO:0000256" key="1">
    <source>
        <dbReference type="ARBA" id="ARBA00004191"/>
    </source>
</evidence>
<keyword evidence="4" id="KW-0134">Cell wall</keyword>
<dbReference type="Pfam" id="PF04185">
    <property type="entry name" value="Phosphoesterase"/>
    <property type="match status" value="2"/>
</dbReference>
<dbReference type="Gene3D" id="3.40.720.10">
    <property type="entry name" value="Alkaline Phosphatase, subunit A"/>
    <property type="match status" value="2"/>
</dbReference>
<dbReference type="EMBL" id="JBEPSJ010000001">
    <property type="protein sequence ID" value="MET4582017.1"/>
    <property type="molecule type" value="Genomic_DNA"/>
</dbReference>
<keyword evidence="9" id="KW-0472">Membrane</keyword>